<protein>
    <submittedName>
        <fullName evidence="1">Uncharacterized protein</fullName>
    </submittedName>
</protein>
<reference evidence="1" key="1">
    <citation type="journal article" date="2022" name="bioRxiv">
        <title>Sequencing and chromosome-scale assembly of the giantPleurodeles waltlgenome.</title>
        <authorList>
            <person name="Brown T."/>
            <person name="Elewa A."/>
            <person name="Iarovenko S."/>
            <person name="Subramanian E."/>
            <person name="Araus A.J."/>
            <person name="Petzold A."/>
            <person name="Susuki M."/>
            <person name="Suzuki K.-i.T."/>
            <person name="Hayashi T."/>
            <person name="Toyoda A."/>
            <person name="Oliveira C."/>
            <person name="Osipova E."/>
            <person name="Leigh N.D."/>
            <person name="Simon A."/>
            <person name="Yun M.H."/>
        </authorList>
    </citation>
    <scope>NUCLEOTIDE SEQUENCE</scope>
    <source>
        <strain evidence="1">20211129_DDA</strain>
        <tissue evidence="1">Liver</tissue>
    </source>
</reference>
<comment type="caution">
    <text evidence="1">The sequence shown here is derived from an EMBL/GenBank/DDBJ whole genome shotgun (WGS) entry which is preliminary data.</text>
</comment>
<dbReference type="EMBL" id="JANPWB010000002">
    <property type="protein sequence ID" value="KAJ1210529.1"/>
    <property type="molecule type" value="Genomic_DNA"/>
</dbReference>
<organism evidence="1 2">
    <name type="scientific">Pleurodeles waltl</name>
    <name type="common">Iberian ribbed newt</name>
    <dbReference type="NCBI Taxonomy" id="8319"/>
    <lineage>
        <taxon>Eukaryota</taxon>
        <taxon>Metazoa</taxon>
        <taxon>Chordata</taxon>
        <taxon>Craniata</taxon>
        <taxon>Vertebrata</taxon>
        <taxon>Euteleostomi</taxon>
        <taxon>Amphibia</taxon>
        <taxon>Batrachia</taxon>
        <taxon>Caudata</taxon>
        <taxon>Salamandroidea</taxon>
        <taxon>Salamandridae</taxon>
        <taxon>Pleurodelinae</taxon>
        <taxon>Pleurodeles</taxon>
    </lineage>
</organism>
<dbReference type="AlphaFoldDB" id="A0AAV7W932"/>
<proteinExistence type="predicted"/>
<gene>
    <name evidence="1" type="ORF">NDU88_005892</name>
</gene>
<evidence type="ECO:0000313" key="2">
    <source>
        <dbReference type="Proteomes" id="UP001066276"/>
    </source>
</evidence>
<name>A0AAV7W932_PLEWA</name>
<evidence type="ECO:0000313" key="1">
    <source>
        <dbReference type="EMBL" id="KAJ1210529.1"/>
    </source>
</evidence>
<dbReference type="Proteomes" id="UP001066276">
    <property type="component" value="Chromosome 1_2"/>
</dbReference>
<accession>A0AAV7W932</accession>
<sequence length="81" mass="8554">MPQAPLLIGPEATYLPASTTGTVGFMRLGCRRQQVPPCSPIGKAAPAAASPIWRRPQTSQEDVALEAGLSILRKRRASQGA</sequence>
<keyword evidence="2" id="KW-1185">Reference proteome</keyword>